<dbReference type="PANTHER" id="PTHR21531">
    <property type="entry name" value="LOW-TEMPERATURE VIABILITY PROTEIN LTV1-RELATED"/>
    <property type="match status" value="1"/>
</dbReference>
<feature type="compositionally biased region" description="Basic and acidic residues" evidence="3">
    <location>
        <begin position="48"/>
        <end position="61"/>
    </location>
</feature>
<keyword evidence="5" id="KW-1185">Reference proteome</keyword>
<dbReference type="GO" id="GO:0000056">
    <property type="term" value="P:ribosomal small subunit export from nucleus"/>
    <property type="evidence" value="ECO:0007669"/>
    <property type="project" value="TreeGrafter"/>
</dbReference>
<evidence type="ECO:0000313" key="4">
    <source>
        <dbReference type="EMBL" id="CAH0760158.1"/>
    </source>
</evidence>
<evidence type="ECO:0000256" key="1">
    <source>
        <dbReference type="ARBA" id="ARBA00009078"/>
    </source>
</evidence>
<evidence type="ECO:0000313" key="5">
    <source>
        <dbReference type="Proteomes" id="UP001153714"/>
    </source>
</evidence>
<feature type="compositionally biased region" description="Acidic residues" evidence="3">
    <location>
        <begin position="186"/>
        <end position="195"/>
    </location>
</feature>
<dbReference type="Pfam" id="PF04180">
    <property type="entry name" value="LTV"/>
    <property type="match status" value="2"/>
</dbReference>
<reference evidence="4" key="2">
    <citation type="submission" date="2022-10" db="EMBL/GenBank/DDBJ databases">
        <authorList>
            <consortium name="ENA_rothamsted_submissions"/>
            <consortium name="culmorum"/>
            <person name="King R."/>
        </authorList>
    </citation>
    <scope>NUCLEOTIDE SEQUENCE</scope>
</reference>
<gene>
    <name evidence="4" type="ORF">DIATSA_LOCUS10377</name>
</gene>
<dbReference type="EMBL" id="OU893336">
    <property type="protein sequence ID" value="CAH0760158.1"/>
    <property type="molecule type" value="Genomic_DNA"/>
</dbReference>
<dbReference type="Proteomes" id="UP001153714">
    <property type="component" value="Chromosome 5"/>
</dbReference>
<dbReference type="GO" id="GO:0005829">
    <property type="term" value="C:cytosol"/>
    <property type="evidence" value="ECO:0007669"/>
    <property type="project" value="TreeGrafter"/>
</dbReference>
<organism evidence="4 5">
    <name type="scientific">Diatraea saccharalis</name>
    <name type="common">sugarcane borer</name>
    <dbReference type="NCBI Taxonomy" id="40085"/>
    <lineage>
        <taxon>Eukaryota</taxon>
        <taxon>Metazoa</taxon>
        <taxon>Ecdysozoa</taxon>
        <taxon>Arthropoda</taxon>
        <taxon>Hexapoda</taxon>
        <taxon>Insecta</taxon>
        <taxon>Pterygota</taxon>
        <taxon>Neoptera</taxon>
        <taxon>Endopterygota</taxon>
        <taxon>Lepidoptera</taxon>
        <taxon>Glossata</taxon>
        <taxon>Ditrysia</taxon>
        <taxon>Pyraloidea</taxon>
        <taxon>Crambidae</taxon>
        <taxon>Crambinae</taxon>
        <taxon>Diatraea</taxon>
    </lineage>
</organism>
<dbReference type="InterPro" id="IPR007307">
    <property type="entry name" value="Ltv1"/>
</dbReference>
<proteinExistence type="inferred from homology"/>
<comment type="similarity">
    <text evidence="1">Belongs to the LTV1 family.</text>
</comment>
<dbReference type="PANTHER" id="PTHR21531:SF0">
    <property type="entry name" value="PROTEIN LTV1 HOMOLOG"/>
    <property type="match status" value="1"/>
</dbReference>
<accession>A0A9P0C5Y6</accession>
<feature type="region of interest" description="Disordered" evidence="3">
    <location>
        <begin position="183"/>
        <end position="247"/>
    </location>
</feature>
<feature type="compositionally biased region" description="Basic and acidic residues" evidence="3">
    <location>
        <begin position="463"/>
        <end position="476"/>
    </location>
</feature>
<dbReference type="GO" id="GO:0005634">
    <property type="term" value="C:nucleus"/>
    <property type="evidence" value="ECO:0007669"/>
    <property type="project" value="TreeGrafter"/>
</dbReference>
<name>A0A9P0C5Y6_9NEOP</name>
<dbReference type="GO" id="GO:0042274">
    <property type="term" value="P:ribosomal small subunit biogenesis"/>
    <property type="evidence" value="ECO:0007669"/>
    <property type="project" value="InterPro"/>
</dbReference>
<reference evidence="4" key="1">
    <citation type="submission" date="2021-12" db="EMBL/GenBank/DDBJ databases">
        <authorList>
            <person name="King R."/>
        </authorList>
    </citation>
    <scope>NUCLEOTIDE SEQUENCE</scope>
</reference>
<feature type="region of interest" description="Disordered" evidence="3">
    <location>
        <begin position="24"/>
        <end position="61"/>
    </location>
</feature>
<feature type="region of interest" description="Disordered" evidence="3">
    <location>
        <begin position="463"/>
        <end position="491"/>
    </location>
</feature>
<evidence type="ECO:0000256" key="2">
    <source>
        <dbReference type="ARBA" id="ARBA00021561"/>
    </source>
</evidence>
<dbReference type="AlphaFoldDB" id="A0A9P0C5Y6"/>
<sequence length="491" mass="56517">MPKAKKKFIDKKRALTFNLVHRSQRDPLAADETAPQRVLVPVNATVPPKKEKDPELTLEQRKEEQMKYGIFFDDDYNYLQHLKDTREVTMVLQPKSTHKRKEKEPTANETDEIETTKSAMETLKLPSSVFASEVEEDVGLLNKAASQGLCLELDPEVVAALDEDFDFDDPDNQLEDNFIELAMGDDAGDDDDQGSDGDSMSDGCNSEKAFASDLDSDDDSDQQDGHKGRMPSWNDKEETKSRFSQYSMSSSVIRRNQGLSLLDGRFEKMFAEYDDTEVGALDLEEIEGFMPESHDMLLRAAEEFEESRRRHQLERDKEIARMRRLEEISEESDEELMTVEVKPKQQWDCESILSTYSNLYNHPKIIEEPKRPKIQVNAKTGIPKDVLGKDNKLTIRSLAKFNALNESADHEVDEEGRTHAESVLSTLSVLSLRPKDETADEKKERKRLLKEYRKERRIEKKANKEAFKEEKKRQEKIMLNNRNNVQGNRIC</sequence>
<feature type="compositionally biased region" description="Polar residues" evidence="3">
    <location>
        <begin position="480"/>
        <end position="491"/>
    </location>
</feature>
<dbReference type="OrthoDB" id="5852896at2759"/>
<protein>
    <recommendedName>
        <fullName evidence="2">Protein LTV1 homolog</fullName>
    </recommendedName>
</protein>
<evidence type="ECO:0000256" key="3">
    <source>
        <dbReference type="SAM" id="MobiDB-lite"/>
    </source>
</evidence>
<dbReference type="GO" id="GO:0030688">
    <property type="term" value="C:preribosome, small subunit precursor"/>
    <property type="evidence" value="ECO:0007669"/>
    <property type="project" value="TreeGrafter"/>
</dbReference>